<evidence type="ECO:0000256" key="2">
    <source>
        <dbReference type="ARBA" id="ARBA00002901"/>
    </source>
</evidence>
<dbReference type="SUPFAM" id="SSF63867">
    <property type="entry name" value="MoeA C-terminal domain-like"/>
    <property type="match status" value="1"/>
</dbReference>
<evidence type="ECO:0000256" key="11">
    <source>
        <dbReference type="RuleBase" id="RU365090"/>
    </source>
</evidence>
<dbReference type="SMART" id="SM00852">
    <property type="entry name" value="MoCF_biosynth"/>
    <property type="match status" value="1"/>
</dbReference>
<dbReference type="Gene3D" id="3.40.980.10">
    <property type="entry name" value="MoaB/Mog-like domain"/>
    <property type="match status" value="1"/>
</dbReference>
<organism evidence="13 14">
    <name type="scientific">Nocardioides islandensis</name>
    <dbReference type="NCBI Taxonomy" id="433663"/>
    <lineage>
        <taxon>Bacteria</taxon>
        <taxon>Bacillati</taxon>
        <taxon>Actinomycetota</taxon>
        <taxon>Actinomycetes</taxon>
        <taxon>Propionibacteriales</taxon>
        <taxon>Nocardioidaceae</taxon>
        <taxon>Nocardioides</taxon>
    </lineage>
</organism>
<dbReference type="GO" id="GO:0061599">
    <property type="term" value="F:molybdopterin molybdotransferase activity"/>
    <property type="evidence" value="ECO:0007669"/>
    <property type="project" value="UniProtKB-UniRule"/>
</dbReference>
<dbReference type="FunFam" id="2.170.190.11:FF:000001">
    <property type="entry name" value="Molybdopterin molybdenumtransferase"/>
    <property type="match status" value="1"/>
</dbReference>
<evidence type="ECO:0000256" key="9">
    <source>
        <dbReference type="ARBA" id="ARBA00023150"/>
    </source>
</evidence>
<dbReference type="Pfam" id="PF03454">
    <property type="entry name" value="MoeA_C"/>
    <property type="match status" value="1"/>
</dbReference>
<keyword evidence="7 11" id="KW-0479">Metal-binding</keyword>
<protein>
    <recommendedName>
        <fullName evidence="11">Molybdopterin molybdenumtransferase</fullName>
        <ecNumber evidence="11">2.10.1.1</ecNumber>
    </recommendedName>
</protein>
<dbReference type="PANTHER" id="PTHR10192">
    <property type="entry name" value="MOLYBDOPTERIN BIOSYNTHESIS PROTEIN"/>
    <property type="match status" value="1"/>
</dbReference>
<dbReference type="CDD" id="cd00887">
    <property type="entry name" value="MoeA"/>
    <property type="match status" value="1"/>
</dbReference>
<dbReference type="GO" id="GO:0005829">
    <property type="term" value="C:cytosol"/>
    <property type="evidence" value="ECO:0007669"/>
    <property type="project" value="TreeGrafter"/>
</dbReference>
<dbReference type="Gene3D" id="2.170.190.11">
    <property type="entry name" value="Molybdopterin biosynthesis moea protein, domain 3"/>
    <property type="match status" value="1"/>
</dbReference>
<dbReference type="InterPro" id="IPR036135">
    <property type="entry name" value="MoeA_linker/N_sf"/>
</dbReference>
<dbReference type="AlphaFoldDB" id="A0A930VEQ2"/>
<evidence type="ECO:0000256" key="1">
    <source>
        <dbReference type="ARBA" id="ARBA00001946"/>
    </source>
</evidence>
<dbReference type="SUPFAM" id="SSF63882">
    <property type="entry name" value="MoeA N-terminal region -like"/>
    <property type="match status" value="1"/>
</dbReference>
<feature type="domain" description="MoaB/Mog" evidence="12">
    <location>
        <begin position="186"/>
        <end position="325"/>
    </location>
</feature>
<evidence type="ECO:0000313" key="14">
    <source>
        <dbReference type="Proteomes" id="UP000640489"/>
    </source>
</evidence>
<dbReference type="InterPro" id="IPR036425">
    <property type="entry name" value="MoaB/Mog-like_dom_sf"/>
</dbReference>
<comment type="similarity">
    <text evidence="4 11">Belongs to the MoeA family.</text>
</comment>
<evidence type="ECO:0000256" key="4">
    <source>
        <dbReference type="ARBA" id="ARBA00010763"/>
    </source>
</evidence>
<dbReference type="Pfam" id="PF00994">
    <property type="entry name" value="MoCF_biosynth"/>
    <property type="match status" value="1"/>
</dbReference>
<dbReference type="GO" id="GO:0046872">
    <property type="term" value="F:metal ion binding"/>
    <property type="evidence" value="ECO:0007669"/>
    <property type="project" value="UniProtKB-UniRule"/>
</dbReference>
<dbReference type="RefSeq" id="WP_194706767.1">
    <property type="nucleotide sequence ID" value="NZ_JADKPN010000005.1"/>
</dbReference>
<dbReference type="Gene3D" id="2.40.340.10">
    <property type="entry name" value="MoeA, C-terminal, domain IV"/>
    <property type="match status" value="1"/>
</dbReference>
<accession>A0A930VEQ2</accession>
<evidence type="ECO:0000256" key="7">
    <source>
        <dbReference type="ARBA" id="ARBA00022723"/>
    </source>
</evidence>
<comment type="pathway">
    <text evidence="3 11">Cofactor biosynthesis; molybdopterin biosynthesis.</text>
</comment>
<proteinExistence type="inferred from homology"/>
<dbReference type="EMBL" id="JADKPN010000005">
    <property type="protein sequence ID" value="MBF4763583.1"/>
    <property type="molecule type" value="Genomic_DNA"/>
</dbReference>
<keyword evidence="8 11" id="KW-0460">Magnesium</keyword>
<dbReference type="FunFam" id="3.40.980.10:FF:000004">
    <property type="entry name" value="Molybdopterin molybdenumtransferase"/>
    <property type="match status" value="1"/>
</dbReference>
<dbReference type="InterPro" id="IPR036688">
    <property type="entry name" value="MoeA_C_domain_IV_sf"/>
</dbReference>
<evidence type="ECO:0000259" key="12">
    <source>
        <dbReference type="SMART" id="SM00852"/>
    </source>
</evidence>
<reference evidence="13" key="1">
    <citation type="submission" date="2020-11" db="EMBL/GenBank/DDBJ databases">
        <title>Nocardioides sp. nov., isolated from Soil of Cynanchum wilfordii Hemsley rhizosphere.</title>
        <authorList>
            <person name="Lee J.-S."/>
            <person name="Suh M.K."/>
            <person name="Kim J.-S."/>
        </authorList>
    </citation>
    <scope>NUCLEOTIDE SEQUENCE</scope>
    <source>
        <strain evidence="13">KCTC 19275</strain>
    </source>
</reference>
<dbReference type="EC" id="2.10.1.1" evidence="11"/>
<dbReference type="Pfam" id="PF03453">
    <property type="entry name" value="MoeA_N"/>
    <property type="match status" value="1"/>
</dbReference>
<dbReference type="GO" id="GO:0006777">
    <property type="term" value="P:Mo-molybdopterin cofactor biosynthetic process"/>
    <property type="evidence" value="ECO:0007669"/>
    <property type="project" value="UniProtKB-UniRule"/>
</dbReference>
<comment type="cofactor">
    <cofactor evidence="1 11">
        <name>Mg(2+)</name>
        <dbReference type="ChEBI" id="CHEBI:18420"/>
    </cofactor>
</comment>
<dbReference type="NCBIfam" id="NF045515">
    <property type="entry name" value="Glp_gephyrin"/>
    <property type="match status" value="1"/>
</dbReference>
<dbReference type="Proteomes" id="UP000640489">
    <property type="component" value="Unassembled WGS sequence"/>
</dbReference>
<evidence type="ECO:0000256" key="6">
    <source>
        <dbReference type="ARBA" id="ARBA00022679"/>
    </source>
</evidence>
<dbReference type="NCBIfam" id="TIGR00177">
    <property type="entry name" value="molyb_syn"/>
    <property type="match status" value="1"/>
</dbReference>
<sequence length="417" mass="43588">MGDPLQTLRSVTEHQTEILDSLRPLPPYEQPLLDALGLVAAADVYSPIALPSFDNSAMDGYAVCFDDVASATDEHPVHLPVVGEIGAGQARILAMSPGTAVKIMTGAPVPAGADAVVPYEWTDRGVAQVVIARAPEEGQHVRSAGEDVTEGDLLIEDGTVLGPRQLGLLASVGLATVVVRPRPRVVILSTGSELRDPGSPRGHDSVYDGNSYMLAAAVRRAGAIAYRVGIVPDEPKLFLDALNDQLVRADAVITSGGVSMGDFDVVKEALSPLGTVWFGGVAMQPGKPQGFGVVGEDATPIFTLPGNPVSSFISFEMFVLPALRRMMGRLPYTRPTVAATLTHAVSSPPGRAQYLRGELSDGPTERQARPMVSPVGGPGSHLVGDLAQANALIVVPSETTSVAAGETVTVVPLEQEF</sequence>
<gene>
    <name evidence="13" type="ORF">ISU07_10630</name>
</gene>
<dbReference type="Gene3D" id="3.90.105.10">
    <property type="entry name" value="Molybdopterin biosynthesis moea protein, domain 2"/>
    <property type="match status" value="1"/>
</dbReference>
<evidence type="ECO:0000256" key="10">
    <source>
        <dbReference type="ARBA" id="ARBA00047317"/>
    </source>
</evidence>
<comment type="catalytic activity">
    <reaction evidence="10">
        <text>adenylyl-molybdopterin + molybdate = Mo-molybdopterin + AMP + H(+)</text>
        <dbReference type="Rhea" id="RHEA:35047"/>
        <dbReference type="ChEBI" id="CHEBI:15378"/>
        <dbReference type="ChEBI" id="CHEBI:36264"/>
        <dbReference type="ChEBI" id="CHEBI:62727"/>
        <dbReference type="ChEBI" id="CHEBI:71302"/>
        <dbReference type="ChEBI" id="CHEBI:456215"/>
        <dbReference type="EC" id="2.10.1.1"/>
    </reaction>
</comment>
<dbReference type="InterPro" id="IPR001453">
    <property type="entry name" value="MoaB/Mog_dom"/>
</dbReference>
<keyword evidence="9 11" id="KW-0501">Molybdenum cofactor biosynthesis</keyword>
<dbReference type="InterPro" id="IPR005110">
    <property type="entry name" value="MoeA_linker/N"/>
</dbReference>
<dbReference type="InterPro" id="IPR038987">
    <property type="entry name" value="MoeA-like"/>
</dbReference>
<dbReference type="InterPro" id="IPR005111">
    <property type="entry name" value="MoeA_C_domain_IV"/>
</dbReference>
<evidence type="ECO:0000256" key="5">
    <source>
        <dbReference type="ARBA" id="ARBA00022505"/>
    </source>
</evidence>
<name>A0A930VEQ2_9ACTN</name>
<keyword evidence="14" id="KW-1185">Reference proteome</keyword>
<dbReference type="SUPFAM" id="SSF53218">
    <property type="entry name" value="Molybdenum cofactor biosynthesis proteins"/>
    <property type="match status" value="1"/>
</dbReference>
<keyword evidence="6 11" id="KW-0808">Transferase</keyword>
<keyword evidence="5 11" id="KW-0500">Molybdenum</keyword>
<comment type="caution">
    <text evidence="13">The sequence shown here is derived from an EMBL/GenBank/DDBJ whole genome shotgun (WGS) entry which is preliminary data.</text>
</comment>
<evidence type="ECO:0000313" key="13">
    <source>
        <dbReference type="EMBL" id="MBF4763583.1"/>
    </source>
</evidence>
<evidence type="ECO:0000256" key="8">
    <source>
        <dbReference type="ARBA" id="ARBA00022842"/>
    </source>
</evidence>
<dbReference type="PANTHER" id="PTHR10192:SF5">
    <property type="entry name" value="GEPHYRIN"/>
    <property type="match status" value="1"/>
</dbReference>
<evidence type="ECO:0000256" key="3">
    <source>
        <dbReference type="ARBA" id="ARBA00005046"/>
    </source>
</evidence>
<comment type="function">
    <text evidence="2 11">Catalyzes the insertion of molybdate into adenylated molybdopterin with the concomitant release of AMP.</text>
</comment>